<name>A0ABZ0HME7_9HYPH</name>
<dbReference type="EMBL" id="CP136862">
    <property type="protein sequence ID" value="WOJ88061.1"/>
    <property type="molecule type" value="Genomic_DNA"/>
</dbReference>
<dbReference type="InterPro" id="IPR018964">
    <property type="entry name" value="Phage_phiJL001_Gp84_C"/>
</dbReference>
<dbReference type="NCBIfam" id="TIGR02218">
    <property type="entry name" value="phg_TIGR02218"/>
    <property type="match status" value="1"/>
</dbReference>
<feature type="domain" description="Bacteriophage phiJL001 Gp84 C-terminal" evidence="1">
    <location>
        <begin position="209"/>
        <end position="282"/>
    </location>
</feature>
<dbReference type="Proteomes" id="UP001626536">
    <property type="component" value="Chromosome"/>
</dbReference>
<keyword evidence="3" id="KW-1185">Reference proteome</keyword>
<protein>
    <submittedName>
        <fullName evidence="2">DUF2163 domain-containing protein</fullName>
    </submittedName>
</protein>
<organism evidence="2 3">
    <name type="scientific">Methylocapsa polymorpha</name>
    <dbReference type="NCBI Taxonomy" id="3080828"/>
    <lineage>
        <taxon>Bacteria</taxon>
        <taxon>Pseudomonadati</taxon>
        <taxon>Pseudomonadota</taxon>
        <taxon>Alphaproteobacteria</taxon>
        <taxon>Hyphomicrobiales</taxon>
        <taxon>Beijerinckiaceae</taxon>
        <taxon>Methylocapsa</taxon>
    </lineage>
</organism>
<dbReference type="Pfam" id="PF09356">
    <property type="entry name" value="Phage_BR0599"/>
    <property type="match status" value="1"/>
</dbReference>
<evidence type="ECO:0000313" key="2">
    <source>
        <dbReference type="EMBL" id="WOJ88061.1"/>
    </source>
</evidence>
<dbReference type="Pfam" id="PF09931">
    <property type="entry name" value="Phage_phiJL001_Gp84_N"/>
    <property type="match status" value="1"/>
</dbReference>
<proteinExistence type="predicted"/>
<evidence type="ECO:0000259" key="1">
    <source>
        <dbReference type="Pfam" id="PF09356"/>
    </source>
</evidence>
<evidence type="ECO:0000313" key="3">
    <source>
        <dbReference type="Proteomes" id="UP001626536"/>
    </source>
</evidence>
<accession>A0ABZ0HME7</accession>
<sequence>MRATSPTLITFLNDLRAHNDATALVADCYTFTLRTGLILTYTNADVPITLNGYVYAANSILVDGLKFKCEVGLNVDQQQITLSAGSTDTLGGIPFLQAIRNGVFDGAEVQRERAFLTSWTGAPVGSVILFKGRVGTVDHVGRTTAQITVNSDLVLLDLDMPRNLYSPTCQHVLFDSGCGLVKNAFGASGAVGAGSAASVIEWSSSAAGYTQGTITFTSGANTGVTATIKEATASALTLAYALPMAPVTGDTFTAYQGCDHTQATCTTKFNNVANFRGFPFIPPPTYAY</sequence>
<reference evidence="2 3" key="1">
    <citation type="submission" date="2023-10" db="EMBL/GenBank/DDBJ databases">
        <title>Novel methanotroph of the genus Methylocapsa from a subarctic wetland.</title>
        <authorList>
            <person name="Belova S.E."/>
            <person name="Oshkin I.Y."/>
            <person name="Miroshnikov K."/>
            <person name="Dedysh S.N."/>
        </authorList>
    </citation>
    <scope>NUCLEOTIDE SEQUENCE [LARGE SCALE GENOMIC DNA]</scope>
    <source>
        <strain evidence="2 3">RX1</strain>
    </source>
</reference>
<gene>
    <name evidence="2" type="ORF">RZS28_09340</name>
</gene>
<dbReference type="InterPro" id="IPR011928">
    <property type="entry name" value="Phage_phiJL001_Gp84"/>
</dbReference>
<dbReference type="RefSeq" id="WP_407337499.1">
    <property type="nucleotide sequence ID" value="NZ_CP136862.1"/>
</dbReference>